<protein>
    <submittedName>
        <fullName evidence="5">Acyl-CoA synthetase (AMP-forming)/AMP-acid ligase II</fullName>
        <ecNumber evidence="5">6.2.1.3</ecNumber>
    </submittedName>
</protein>
<dbReference type="EMBL" id="AONH01000016">
    <property type="protein sequence ID" value="KGM86673.1"/>
    <property type="molecule type" value="Genomic_DNA"/>
</dbReference>
<sequence length="627" mass="68298">MAFMTRQDALDIQNEMPWEARERPQTIYQMLSQVAGRFPNRPAISYQLFSGATDKAQTLTWQQFHDHCCQAANLFRSLKLGEGDVVALVLPNCLETAVATIGGMIAGIVNPINPLLEPEQISAILRETGAKVVVTLKAFPKTDIAQKTAEAVRHAPSVHTVIEIDLNRYLTPPKSWIVPLVRPKNPVQHHADCMDFNKAIARQPKALSFTDSKGDRVAAYFHTGGTTGMPKVAQHKYSGMIYNGWIGHTLLFTEQDNVMCPLPLFHVFACHVILMAMIKSGAHVVFPTPAGYRGEGVFDNFWKLCERWKISFIITVPTAVSALMQRKVDADLSTVKNAFSGSAPMPLELFNRFESATGIAVIEGYGLTEATCLVSANPPEGEKKVGSVGVPFPYTDVRIIKGTPDGPMDCTVDEVGEICISNPGVFAGHTYTEGDKNRDLFYHGEYLRTGDLGRIDTDGYLWITGRAKDLIIRGGHNIDPAEIEEALMVHKAVAMAGAIGQPDAHAGEIPCAYVELVAGATVTGEELLEHCKLHVHERAAVPKHVEVLPELPKTAVGKVFKPDLRKLAITRIYNAALADAGIAARVTSVVDDKKRGLVAKVSGSAGAEGEAVGHVLGQFVRPWDWAE</sequence>
<dbReference type="InterPro" id="IPR025110">
    <property type="entry name" value="AMP-bd_C"/>
</dbReference>
<evidence type="ECO:0000256" key="2">
    <source>
        <dbReference type="ARBA" id="ARBA00022598"/>
    </source>
</evidence>
<keyword evidence="2 5" id="KW-0436">Ligase</keyword>
<dbReference type="SUPFAM" id="SSF56801">
    <property type="entry name" value="Acetyl-CoA synthetase-like"/>
    <property type="match status" value="1"/>
</dbReference>
<dbReference type="AlphaFoldDB" id="A0A0A0HKH4"/>
<dbReference type="PROSITE" id="PS00455">
    <property type="entry name" value="AMP_BINDING"/>
    <property type="match status" value="1"/>
</dbReference>
<comment type="similarity">
    <text evidence="1">Belongs to the ATP-dependent AMP-binding enzyme family.</text>
</comment>
<dbReference type="NCBIfam" id="NF005714">
    <property type="entry name" value="PRK07529.1"/>
    <property type="match status" value="1"/>
</dbReference>
<dbReference type="OrthoDB" id="9803968at2"/>
<dbReference type="GO" id="GO:0004467">
    <property type="term" value="F:long-chain fatty acid-CoA ligase activity"/>
    <property type="evidence" value="ECO:0007669"/>
    <property type="project" value="UniProtKB-EC"/>
</dbReference>
<dbReference type="InterPro" id="IPR000873">
    <property type="entry name" value="AMP-dep_synth/lig_dom"/>
</dbReference>
<dbReference type="STRING" id="215743.ROSMUCSMR3_03616"/>
<name>A0A0A0HKH4_9RHOB</name>
<accession>A0A0A0HKH4</accession>
<evidence type="ECO:0000259" key="4">
    <source>
        <dbReference type="Pfam" id="PF13193"/>
    </source>
</evidence>
<dbReference type="Pfam" id="PF13193">
    <property type="entry name" value="AMP-binding_C"/>
    <property type="match status" value="1"/>
</dbReference>
<proteinExistence type="inferred from homology"/>
<dbReference type="EC" id="6.2.1.3" evidence="5"/>
<reference evidence="5 6" key="1">
    <citation type="submission" date="2013-01" db="EMBL/GenBank/DDBJ databases">
        <authorList>
            <person name="Fiebig A."/>
            <person name="Goeker M."/>
            <person name="Klenk H.-P.P."/>
        </authorList>
    </citation>
    <scope>NUCLEOTIDE SEQUENCE [LARGE SCALE GENOMIC DNA]</scope>
    <source>
        <strain evidence="5 6">DSM 17069</strain>
    </source>
</reference>
<dbReference type="GO" id="GO:0031956">
    <property type="term" value="F:medium-chain fatty acid-CoA ligase activity"/>
    <property type="evidence" value="ECO:0007669"/>
    <property type="project" value="TreeGrafter"/>
</dbReference>
<dbReference type="Gene3D" id="3.30.300.30">
    <property type="match status" value="1"/>
</dbReference>
<dbReference type="PANTHER" id="PTHR43201:SF5">
    <property type="entry name" value="MEDIUM-CHAIN ACYL-COA LIGASE ACSF2, MITOCHONDRIAL"/>
    <property type="match status" value="1"/>
</dbReference>
<dbReference type="InterPro" id="IPR042099">
    <property type="entry name" value="ANL_N_sf"/>
</dbReference>
<feature type="domain" description="AMP-dependent synthetase/ligase" evidence="3">
    <location>
        <begin position="33"/>
        <end position="428"/>
    </location>
</feature>
<gene>
    <name evidence="5" type="ORF">rosmuc_02966</name>
</gene>
<dbReference type="eggNOG" id="COG0318">
    <property type="taxonomic scope" value="Bacteria"/>
</dbReference>
<dbReference type="InterPro" id="IPR020845">
    <property type="entry name" value="AMP-binding_CS"/>
</dbReference>
<evidence type="ECO:0000259" key="3">
    <source>
        <dbReference type="Pfam" id="PF00501"/>
    </source>
</evidence>
<dbReference type="CDD" id="cd05944">
    <property type="entry name" value="FACL_like_4"/>
    <property type="match status" value="1"/>
</dbReference>
<evidence type="ECO:0000313" key="5">
    <source>
        <dbReference type="EMBL" id="KGM86673.1"/>
    </source>
</evidence>
<dbReference type="HOGENOM" id="CLU_000022_59_0_5"/>
<dbReference type="Proteomes" id="UP000030021">
    <property type="component" value="Unassembled WGS sequence"/>
</dbReference>
<dbReference type="InterPro" id="IPR045851">
    <property type="entry name" value="AMP-bd_C_sf"/>
</dbReference>
<evidence type="ECO:0000256" key="1">
    <source>
        <dbReference type="ARBA" id="ARBA00006432"/>
    </source>
</evidence>
<evidence type="ECO:0000313" key="6">
    <source>
        <dbReference type="Proteomes" id="UP000030021"/>
    </source>
</evidence>
<organism evidence="5 6">
    <name type="scientific">Roseovarius mucosus DSM 17069</name>
    <dbReference type="NCBI Taxonomy" id="1288298"/>
    <lineage>
        <taxon>Bacteria</taxon>
        <taxon>Pseudomonadati</taxon>
        <taxon>Pseudomonadota</taxon>
        <taxon>Alphaproteobacteria</taxon>
        <taxon>Rhodobacterales</taxon>
        <taxon>Roseobacteraceae</taxon>
        <taxon>Roseovarius</taxon>
    </lineage>
</organism>
<comment type="caution">
    <text evidence="5">The sequence shown here is derived from an EMBL/GenBank/DDBJ whole genome shotgun (WGS) entry which is preliminary data.</text>
</comment>
<dbReference type="Pfam" id="PF00501">
    <property type="entry name" value="AMP-binding"/>
    <property type="match status" value="1"/>
</dbReference>
<dbReference type="Gene3D" id="3.40.50.12780">
    <property type="entry name" value="N-terminal domain of ligase-like"/>
    <property type="match status" value="1"/>
</dbReference>
<feature type="domain" description="AMP-binding enzyme C-terminal" evidence="4">
    <location>
        <begin position="482"/>
        <end position="558"/>
    </location>
</feature>
<dbReference type="PATRIC" id="fig|1288298.3.peg.2979"/>
<dbReference type="PANTHER" id="PTHR43201">
    <property type="entry name" value="ACYL-COA SYNTHETASE"/>
    <property type="match status" value="1"/>
</dbReference>
<dbReference type="RefSeq" id="WP_037268520.1">
    <property type="nucleotide sequence ID" value="NZ_KN293975.1"/>
</dbReference>